<dbReference type="EMBL" id="CBIT010000198">
    <property type="protein sequence ID" value="CDE33731.1"/>
    <property type="molecule type" value="Genomic_DNA"/>
</dbReference>
<gene>
    <name evidence="1" type="ORF">BN741_01741</name>
</gene>
<evidence type="ECO:0008006" key="2">
    <source>
        <dbReference type="Google" id="ProtNLM"/>
    </source>
</evidence>
<dbReference type="InterPro" id="IPR025345">
    <property type="entry name" value="DUF4249"/>
</dbReference>
<sequence>MNTKNIIIILLSALLLSCSGDYLPEQNDELVVEGWIEDNGFPVVILSKNINISNKYQPLDSLSGCIVKWAKVTVSDGTRSVVLTGRYTKGYMPPYIYTTSHFRGEAGKTYRLTVEYDNHYATATTTIPRPQPIDELMVEQCAQSDTLYQISLRFNSSVTEPNYYQLFTRVGGRDVRQYLAAYLGTIDSRVLQPGSKVPVYKGRDITMREYTPYYNIGDTVAVKLAHIDRTSYNFWYDYTRNLTTAGNMFFASAVSFRSNIKGGTGYWCGMGADVRYVVVGD</sequence>
<evidence type="ECO:0000313" key="1">
    <source>
        <dbReference type="EMBL" id="CDE33731.1"/>
    </source>
</evidence>
<dbReference type="Proteomes" id="UP000018072">
    <property type="component" value="Unassembled WGS sequence"/>
</dbReference>
<dbReference type="PROSITE" id="PS51257">
    <property type="entry name" value="PROKAR_LIPOPROTEIN"/>
    <property type="match status" value="1"/>
</dbReference>
<organism evidence="1">
    <name type="scientific">Leyella stercorea CAG:629</name>
    <dbReference type="NCBI Taxonomy" id="1263103"/>
    <lineage>
        <taxon>Bacteria</taxon>
        <taxon>Pseudomonadati</taxon>
        <taxon>Bacteroidota</taxon>
        <taxon>Bacteroidia</taxon>
        <taxon>Bacteroidales</taxon>
        <taxon>Prevotellaceae</taxon>
        <taxon>Leyella</taxon>
    </lineage>
</organism>
<comment type="caution">
    <text evidence="1">The sequence shown here is derived from an EMBL/GenBank/DDBJ whole genome shotgun (WGS) entry which is preliminary data.</text>
</comment>
<reference evidence="1" key="1">
    <citation type="submission" date="2012-11" db="EMBL/GenBank/DDBJ databases">
        <title>Dependencies among metagenomic species, viruses, plasmids and units of genetic variation.</title>
        <authorList>
            <person name="Nielsen H.B."/>
            <person name="Almeida M."/>
            <person name="Juncker A.S."/>
            <person name="Rasmussen S."/>
            <person name="Li J."/>
            <person name="Sunagawa S."/>
            <person name="Plichta D."/>
            <person name="Gautier L."/>
            <person name="Le Chatelier E."/>
            <person name="Peletier E."/>
            <person name="Bonde I."/>
            <person name="Nielsen T."/>
            <person name="Manichanh C."/>
            <person name="Arumugam M."/>
            <person name="Batto J."/>
            <person name="Santos M.B.Q.D."/>
            <person name="Blom N."/>
            <person name="Borruel N."/>
            <person name="Burgdorf K.S."/>
            <person name="Boumezbeur F."/>
            <person name="Casellas F."/>
            <person name="Dore J."/>
            <person name="Guarner F."/>
            <person name="Hansen T."/>
            <person name="Hildebrand F."/>
            <person name="Kaas R.S."/>
            <person name="Kennedy S."/>
            <person name="Kristiansen K."/>
            <person name="Kultima J.R."/>
            <person name="Leonard P."/>
            <person name="Levenez F."/>
            <person name="Lund O."/>
            <person name="Moumen B."/>
            <person name="Le Paslier D."/>
            <person name="Pons N."/>
            <person name="Pedersen O."/>
            <person name="Prifti E."/>
            <person name="Qin J."/>
            <person name="Raes J."/>
            <person name="Tap J."/>
            <person name="Tims S."/>
            <person name="Ussery D.W."/>
            <person name="Yamada T."/>
            <person name="MetaHit consortium"/>
            <person name="Renault P."/>
            <person name="Sicheritz-Ponten T."/>
            <person name="Bork P."/>
            <person name="Wang J."/>
            <person name="Brunak S."/>
            <person name="Ehrlich S.D."/>
        </authorList>
    </citation>
    <scope>NUCLEOTIDE SEQUENCE [LARGE SCALE GENOMIC DNA]</scope>
</reference>
<dbReference type="RefSeq" id="WP_022430861.1">
    <property type="nucleotide sequence ID" value="NZ_FR899294.1"/>
</dbReference>
<name>R7H376_9BACT</name>
<protein>
    <recommendedName>
        <fullName evidence="2">DUF4249 domain-containing protein</fullName>
    </recommendedName>
</protein>
<dbReference type="STRING" id="1263103.BN741_01741"/>
<dbReference type="Pfam" id="PF14054">
    <property type="entry name" value="DUF4249"/>
    <property type="match status" value="1"/>
</dbReference>
<proteinExistence type="predicted"/>
<dbReference type="AlphaFoldDB" id="R7H376"/>
<accession>R7H376</accession>